<sequence>MAEVAGFGGPIAAGSSFSPGRDPSVGRSVRDSVFVPAHSQALSGRVRRGASSGAADVSLGHIAIIALIIFPPPPPPPGRKLCVGVAGRSRRGGLGQIVPRDTAQADRLHRGGLGQIVPRDMAQMGRPRRSGLVQMQPRSCSA</sequence>
<feature type="region of interest" description="Disordered" evidence="1">
    <location>
        <begin position="122"/>
        <end position="142"/>
    </location>
</feature>
<evidence type="ECO:0000313" key="2">
    <source>
        <dbReference type="EMBL" id="THU68337.1"/>
    </source>
</evidence>
<gene>
    <name evidence="2" type="ORF">C4D60_Mb08t02860</name>
</gene>
<organism evidence="2 3">
    <name type="scientific">Musa balbisiana</name>
    <name type="common">Banana</name>
    <dbReference type="NCBI Taxonomy" id="52838"/>
    <lineage>
        <taxon>Eukaryota</taxon>
        <taxon>Viridiplantae</taxon>
        <taxon>Streptophyta</taxon>
        <taxon>Embryophyta</taxon>
        <taxon>Tracheophyta</taxon>
        <taxon>Spermatophyta</taxon>
        <taxon>Magnoliopsida</taxon>
        <taxon>Liliopsida</taxon>
        <taxon>Zingiberales</taxon>
        <taxon>Musaceae</taxon>
        <taxon>Musa</taxon>
    </lineage>
</organism>
<dbReference type="EMBL" id="PYDT01000002">
    <property type="protein sequence ID" value="THU68337.1"/>
    <property type="molecule type" value="Genomic_DNA"/>
</dbReference>
<dbReference type="Proteomes" id="UP000317650">
    <property type="component" value="Chromosome 8"/>
</dbReference>
<reference evidence="2 3" key="1">
    <citation type="journal article" date="2019" name="Nat. Plants">
        <title>Genome sequencing of Musa balbisiana reveals subgenome evolution and function divergence in polyploid bananas.</title>
        <authorList>
            <person name="Yao X."/>
        </authorList>
    </citation>
    <scope>NUCLEOTIDE SEQUENCE [LARGE SCALE GENOMIC DNA]</scope>
    <source>
        <strain evidence="3">cv. DH-PKW</strain>
        <tissue evidence="2">Leaves</tissue>
    </source>
</reference>
<proteinExistence type="predicted"/>
<protein>
    <submittedName>
        <fullName evidence="2">Uncharacterized protein</fullName>
    </submittedName>
</protein>
<keyword evidence="3" id="KW-1185">Reference proteome</keyword>
<evidence type="ECO:0000313" key="3">
    <source>
        <dbReference type="Proteomes" id="UP000317650"/>
    </source>
</evidence>
<accession>A0A4S8K0W2</accession>
<name>A0A4S8K0W2_MUSBA</name>
<evidence type="ECO:0000256" key="1">
    <source>
        <dbReference type="SAM" id="MobiDB-lite"/>
    </source>
</evidence>
<comment type="caution">
    <text evidence="2">The sequence shown here is derived from an EMBL/GenBank/DDBJ whole genome shotgun (WGS) entry which is preliminary data.</text>
</comment>
<dbReference type="AlphaFoldDB" id="A0A4S8K0W2"/>